<keyword evidence="5" id="KW-0813">Transport</keyword>
<dbReference type="PANTHER" id="PTHR11200:SF269">
    <property type="entry name" value="PHOSPHATIDYLINOSITOL 4,5-BISPHOSPHATE 5-PHOSPHATASE INP51"/>
    <property type="match status" value="1"/>
</dbReference>
<dbReference type="OrthoDB" id="405996at2759"/>
<keyword evidence="8" id="KW-0378">Hydrolase</keyword>
<evidence type="ECO:0000256" key="3">
    <source>
        <dbReference type="ARBA" id="ARBA00009678"/>
    </source>
</evidence>
<dbReference type="InterPro" id="IPR000300">
    <property type="entry name" value="IPPc"/>
</dbReference>
<dbReference type="InterPro" id="IPR002013">
    <property type="entry name" value="SAC_dom"/>
</dbReference>
<evidence type="ECO:0000256" key="1">
    <source>
        <dbReference type="ARBA" id="ARBA00004496"/>
    </source>
</evidence>
<comment type="similarity">
    <text evidence="2">Belongs to the synaptojanin family.</text>
</comment>
<dbReference type="Gene3D" id="3.60.10.10">
    <property type="entry name" value="Endonuclease/exonuclease/phosphatase"/>
    <property type="match status" value="1"/>
</dbReference>
<dbReference type="EC" id="3.1.3.36" evidence="4"/>
<dbReference type="PROSITE" id="PS50275">
    <property type="entry name" value="SAC"/>
    <property type="match status" value="1"/>
</dbReference>
<organism evidence="12 13">
    <name type="scientific">Zygosaccharomyces rouxii</name>
    <dbReference type="NCBI Taxonomy" id="4956"/>
    <lineage>
        <taxon>Eukaryota</taxon>
        <taxon>Fungi</taxon>
        <taxon>Dikarya</taxon>
        <taxon>Ascomycota</taxon>
        <taxon>Saccharomycotina</taxon>
        <taxon>Saccharomycetes</taxon>
        <taxon>Saccharomycetales</taxon>
        <taxon>Saccharomycetaceae</taxon>
        <taxon>Zygosaccharomyces</taxon>
    </lineage>
</organism>
<dbReference type="GO" id="GO:0005737">
    <property type="term" value="C:cytoplasm"/>
    <property type="evidence" value="ECO:0007669"/>
    <property type="project" value="UniProtKB-SubCell"/>
</dbReference>
<dbReference type="Pfam" id="PF22669">
    <property type="entry name" value="Exo_endo_phos2"/>
    <property type="match status" value="1"/>
</dbReference>
<keyword evidence="7" id="KW-0254">Endocytosis</keyword>
<dbReference type="InterPro" id="IPR036691">
    <property type="entry name" value="Endo/exonu/phosph_ase_sf"/>
</dbReference>
<evidence type="ECO:0000256" key="4">
    <source>
        <dbReference type="ARBA" id="ARBA00013044"/>
    </source>
</evidence>
<feature type="domain" description="SAC" evidence="11">
    <location>
        <begin position="151"/>
        <end position="479"/>
    </location>
</feature>
<dbReference type="GO" id="GO:0006897">
    <property type="term" value="P:endocytosis"/>
    <property type="evidence" value="ECO:0007669"/>
    <property type="project" value="UniProtKB-KW"/>
</dbReference>
<reference evidence="12 13" key="1">
    <citation type="submission" date="2016-08" db="EMBL/GenBank/DDBJ databases">
        <title>Draft genome sequence of allopolyploid Zygosaccharomyces rouxii.</title>
        <authorList>
            <person name="Watanabe J."/>
            <person name="Uehara K."/>
            <person name="Mogi Y."/>
            <person name="Tsukioka Y."/>
        </authorList>
    </citation>
    <scope>NUCLEOTIDE SEQUENCE [LARGE SCALE GENOMIC DNA]</scope>
    <source>
        <strain evidence="12 13">NBRC 110957</strain>
    </source>
</reference>
<comment type="similarity">
    <text evidence="3">In the central section; belongs to the inositol 1,4,5-trisphosphate 5-phosphatase family.</text>
</comment>
<sequence length="941" mass="107618">MRIFIGRSPRSIVLSSNGYNLSFRRIFGVSGNQQQQQQNVKTPVVALKSIPDQELTEENGYIEIKNRILNGLLGLVSVNGDLFVAVITGVQKVGFPRWRQEDGQIATTENVYKVLDVDFHSLDTPVFDNLFQEISEQNYEKLTNEHPCGAFKKLFSDGTFYFSRNFDISNVLKSHVLAHSMDYTIDNQDKNFIWNSNLVTELINWRSRIPAEEKQCFDGEFLTFLMRGFYKTQVVDMVDSLATITLVSRISAESKQNAFDLDGIDEEGRVSNFIETEIIVTTSNFIFSYTQVNGNVPLFWETSEGQLLYGRKLKLTKSLEHTQAAFDRHFDNIASKYGVVSVVNLIKPKSESQESLGNGYRTCADSKGIRITNVDYGSGLLTKTPHKLLYLLKQDIYEFGTVVYNRDKGVYIGKQTGVFRISAFDSIERPNTVERLVSREVLELATNELSGLDITSAFLKVHDRLWSENYYWIERTYSKNIRNPGKYKKIYTKLFSSKIKLYDPLHSTIAYHLRQRRSTYTFERNISIFAGTFNISGKLPAEDLDSWIFPEPGRQEDMYVIGLEEVVELTPGRMLTADPYLKQHWEKIILSHLNSSGERKYGCLWSSQLGAIMLMLFVSETQYPRVKHIEGDVKKTGFGGMTSNKGAVAVSFKYSATRFCFLVSHLAAGLENVEQRHNDYKTIVKNIRFPSSLRIRDHDAIIWMGDFNYRILMPNEEVRRLIVEKKYGSLFEKDQLNQQMIAGEAFPYYNEMEINFDPTYKFDPGTKTYDTSEKMRIPAWTDRILSRGEVLKQLTYGCAPDILFSDHRPVYATFAAQVTVVDEQKKAALSSYIYSKIAEKLATISEEEKIAVLTAGGPLIDGIDEDSVSTVHEDTPSSSKHKKVLKPPSSDLRRWWLGNGKQVKVALDVDPKQYMVNPKRPANPFMENEEPLFVQKPNHHT</sequence>
<dbReference type="AlphaFoldDB" id="A0A1Q3AEK1"/>
<dbReference type="FunFam" id="3.60.10.10:FF:000029">
    <property type="entry name" value="Inositol polyphosphate 5-phosphatase"/>
    <property type="match status" value="1"/>
</dbReference>
<keyword evidence="9" id="KW-0653">Protein transport</keyword>
<dbReference type="Pfam" id="PF02383">
    <property type="entry name" value="Syja_N"/>
    <property type="match status" value="1"/>
</dbReference>
<evidence type="ECO:0000256" key="9">
    <source>
        <dbReference type="ARBA" id="ARBA00022927"/>
    </source>
</evidence>
<keyword evidence="6" id="KW-0963">Cytoplasm</keyword>
<dbReference type="InterPro" id="IPR046985">
    <property type="entry name" value="IP5"/>
</dbReference>
<dbReference type="PANTHER" id="PTHR11200">
    <property type="entry name" value="INOSITOL 5-PHOSPHATASE"/>
    <property type="match status" value="1"/>
</dbReference>
<protein>
    <recommendedName>
        <fullName evidence="4">phosphoinositide 5-phosphatase</fullName>
        <ecNumber evidence="4">3.1.3.36</ecNumber>
    </recommendedName>
</protein>
<dbReference type="GO" id="GO:0016020">
    <property type="term" value="C:membrane"/>
    <property type="evidence" value="ECO:0007669"/>
    <property type="project" value="TreeGrafter"/>
</dbReference>
<evidence type="ECO:0000259" key="11">
    <source>
        <dbReference type="PROSITE" id="PS50275"/>
    </source>
</evidence>
<evidence type="ECO:0000256" key="2">
    <source>
        <dbReference type="ARBA" id="ARBA00008943"/>
    </source>
</evidence>
<comment type="caution">
    <text evidence="12">The sequence shown here is derived from an EMBL/GenBank/DDBJ whole genome shotgun (WGS) entry which is preliminary data.</text>
</comment>
<gene>
    <name evidence="12" type="ORF">ZYGR_0AK04050</name>
</gene>
<evidence type="ECO:0000256" key="5">
    <source>
        <dbReference type="ARBA" id="ARBA00022448"/>
    </source>
</evidence>
<evidence type="ECO:0000256" key="7">
    <source>
        <dbReference type="ARBA" id="ARBA00022583"/>
    </source>
</evidence>
<evidence type="ECO:0000313" key="12">
    <source>
        <dbReference type="EMBL" id="GAV53903.1"/>
    </source>
</evidence>
<name>A0A1Q3AEK1_ZYGRO</name>
<dbReference type="GO" id="GO:0015031">
    <property type="term" value="P:protein transport"/>
    <property type="evidence" value="ECO:0007669"/>
    <property type="project" value="UniProtKB-KW"/>
</dbReference>
<proteinExistence type="inferred from homology"/>
<accession>A0A1Q3AEK1</accession>
<dbReference type="GO" id="GO:0004439">
    <property type="term" value="F:phosphatidylinositol-4,5-bisphosphate 5-phosphatase activity"/>
    <property type="evidence" value="ECO:0007669"/>
    <property type="project" value="UniProtKB-EC"/>
</dbReference>
<dbReference type="Proteomes" id="UP000187013">
    <property type="component" value="Unassembled WGS sequence"/>
</dbReference>
<feature type="region of interest" description="Disordered" evidence="10">
    <location>
        <begin position="918"/>
        <end position="941"/>
    </location>
</feature>
<dbReference type="GO" id="GO:0043813">
    <property type="term" value="F:phosphatidylinositol-3,5-bisphosphate 5-phosphatase activity"/>
    <property type="evidence" value="ECO:0007669"/>
    <property type="project" value="TreeGrafter"/>
</dbReference>
<evidence type="ECO:0000256" key="10">
    <source>
        <dbReference type="SAM" id="MobiDB-lite"/>
    </source>
</evidence>
<dbReference type="EMBL" id="BDGX01000037">
    <property type="protein sequence ID" value="GAV53903.1"/>
    <property type="molecule type" value="Genomic_DNA"/>
</dbReference>
<comment type="subcellular location">
    <subcellularLocation>
        <location evidence="1">Cytoplasm</location>
    </subcellularLocation>
</comment>
<evidence type="ECO:0000256" key="8">
    <source>
        <dbReference type="ARBA" id="ARBA00022801"/>
    </source>
</evidence>
<dbReference type="GO" id="GO:0046856">
    <property type="term" value="P:phosphatidylinositol dephosphorylation"/>
    <property type="evidence" value="ECO:0007669"/>
    <property type="project" value="InterPro"/>
</dbReference>
<dbReference type="SMART" id="SM00128">
    <property type="entry name" value="IPPc"/>
    <property type="match status" value="1"/>
</dbReference>
<dbReference type="SUPFAM" id="SSF56219">
    <property type="entry name" value="DNase I-like"/>
    <property type="match status" value="1"/>
</dbReference>
<evidence type="ECO:0000313" key="13">
    <source>
        <dbReference type="Proteomes" id="UP000187013"/>
    </source>
</evidence>
<evidence type="ECO:0000256" key="6">
    <source>
        <dbReference type="ARBA" id="ARBA00022490"/>
    </source>
</evidence>